<dbReference type="RefSeq" id="WP_176226641.1">
    <property type="nucleotide sequence ID" value="NZ_BLRV01000055.1"/>
</dbReference>
<evidence type="ECO:0000256" key="3">
    <source>
        <dbReference type="PIRNR" id="PIRNR033490"/>
    </source>
</evidence>
<dbReference type="GO" id="GO:0016075">
    <property type="term" value="P:rRNA catabolic process"/>
    <property type="evidence" value="ECO:0007669"/>
    <property type="project" value="TreeGrafter"/>
</dbReference>
<dbReference type="SUPFAM" id="SSF50118">
    <property type="entry name" value="Cell growth inhibitor/plasmid maintenance toxic component"/>
    <property type="match status" value="1"/>
</dbReference>
<comment type="function">
    <text evidence="3">Toxic component of a type II toxin-antitoxin (TA) system.</text>
</comment>
<keyword evidence="3" id="KW-0378">Hydrolase</keyword>
<dbReference type="GO" id="GO:0003677">
    <property type="term" value="F:DNA binding"/>
    <property type="evidence" value="ECO:0007669"/>
    <property type="project" value="InterPro"/>
</dbReference>
<dbReference type="PANTHER" id="PTHR33988">
    <property type="entry name" value="ENDORIBONUCLEASE MAZF-RELATED"/>
    <property type="match status" value="1"/>
</dbReference>
<dbReference type="Gene3D" id="2.30.30.110">
    <property type="match status" value="1"/>
</dbReference>
<dbReference type="GO" id="GO:0004521">
    <property type="term" value="F:RNA endonuclease activity"/>
    <property type="evidence" value="ECO:0007669"/>
    <property type="project" value="TreeGrafter"/>
</dbReference>
<organism evidence="4 5">
    <name type="scientific">Candidatus Hakubella thermalkaliphila</name>
    <dbReference type="NCBI Taxonomy" id="2754717"/>
    <lineage>
        <taxon>Bacteria</taxon>
        <taxon>Bacillati</taxon>
        <taxon>Actinomycetota</taxon>
        <taxon>Actinomycetota incertae sedis</taxon>
        <taxon>Candidatus Hakubellales</taxon>
        <taxon>Candidatus Hakubellaceae</taxon>
        <taxon>Candidatus Hakubella</taxon>
    </lineage>
</organism>
<dbReference type="PIRSF" id="PIRSF033490">
    <property type="entry name" value="MazF"/>
    <property type="match status" value="1"/>
</dbReference>
<dbReference type="Pfam" id="PF02452">
    <property type="entry name" value="PemK_toxin"/>
    <property type="match status" value="1"/>
</dbReference>
<dbReference type="GO" id="GO:0016787">
    <property type="term" value="F:hydrolase activity"/>
    <property type="evidence" value="ECO:0007669"/>
    <property type="project" value="UniProtKB-KW"/>
</dbReference>
<dbReference type="Proteomes" id="UP000580051">
    <property type="component" value="Unassembled WGS sequence"/>
</dbReference>
<evidence type="ECO:0000313" key="4">
    <source>
        <dbReference type="EMBL" id="GFP21512.1"/>
    </source>
</evidence>
<sequence length="126" mass="13977">MSQREAKPIPETDFPRCGDIYEVNLDPVVGPETGKRRPALIVSSDINNEYSPTVTVLPLTGQPAQKQYPFEVLVPKGVAGLTVDSRIKANQIRTVDKRRLVSFKGSLPSPYLPQVEKALKIHLNLK</sequence>
<comment type="similarity">
    <text evidence="1 3">Belongs to the PemK/MazF family.</text>
</comment>
<comment type="caution">
    <text evidence="4">The sequence shown here is derived from an EMBL/GenBank/DDBJ whole genome shotgun (WGS) entry which is preliminary data.</text>
</comment>
<reference evidence="4 5" key="1">
    <citation type="journal article" date="2020" name="Front. Microbiol.">
        <title>Single-cell genomics of novel Actinobacteria with the Wood-Ljungdahl pathway discovered in a serpentinizing system.</title>
        <authorList>
            <person name="Merino N."/>
            <person name="Kawai M."/>
            <person name="Boyd E.S."/>
            <person name="Colman D.R."/>
            <person name="McGlynn S.E."/>
            <person name="Nealson K.H."/>
            <person name="Kurokawa K."/>
            <person name="Hongoh Y."/>
        </authorList>
    </citation>
    <scope>NUCLEOTIDE SEQUENCE [LARGE SCALE GENOMIC DNA]</scope>
    <source>
        <strain evidence="4 5">S06</strain>
    </source>
</reference>
<dbReference type="EMBL" id="BLRV01000055">
    <property type="protein sequence ID" value="GFP21512.1"/>
    <property type="molecule type" value="Genomic_DNA"/>
</dbReference>
<proteinExistence type="inferred from homology"/>
<keyword evidence="3" id="KW-0540">Nuclease</keyword>
<dbReference type="AlphaFoldDB" id="A0A6V8NMF5"/>
<dbReference type="GO" id="GO:0006402">
    <property type="term" value="P:mRNA catabolic process"/>
    <property type="evidence" value="ECO:0007669"/>
    <property type="project" value="TreeGrafter"/>
</dbReference>
<evidence type="ECO:0000256" key="2">
    <source>
        <dbReference type="ARBA" id="ARBA00022649"/>
    </source>
</evidence>
<accession>A0A6V8NMF5</accession>
<keyword evidence="2" id="KW-1277">Toxin-antitoxin system</keyword>
<evidence type="ECO:0000313" key="5">
    <source>
        <dbReference type="Proteomes" id="UP000580051"/>
    </source>
</evidence>
<evidence type="ECO:0000256" key="1">
    <source>
        <dbReference type="ARBA" id="ARBA00007521"/>
    </source>
</evidence>
<dbReference type="EC" id="3.1.-.-" evidence="3"/>
<dbReference type="InterPro" id="IPR003477">
    <property type="entry name" value="PemK-like"/>
</dbReference>
<keyword evidence="3" id="KW-0255">Endonuclease</keyword>
<dbReference type="InterPro" id="IPR011067">
    <property type="entry name" value="Plasmid_toxin/cell-grow_inhib"/>
</dbReference>
<protein>
    <recommendedName>
        <fullName evidence="3">mRNA interferase</fullName>
        <ecNumber evidence="3">3.1.-.-</ecNumber>
    </recommendedName>
</protein>
<gene>
    <name evidence="4" type="ORF">HKBW3S06_00739</name>
</gene>
<name>A0A6V8NMF5_9ACTN</name>